<dbReference type="AlphaFoldDB" id="A0A8J4UV83"/>
<dbReference type="OrthoDB" id="193703at2759"/>
<evidence type="ECO:0000313" key="3">
    <source>
        <dbReference type="Proteomes" id="UP000727407"/>
    </source>
</evidence>
<feature type="region of interest" description="Disordered" evidence="1">
    <location>
        <begin position="41"/>
        <end position="73"/>
    </location>
</feature>
<proteinExistence type="predicted"/>
<dbReference type="EMBL" id="QNUK01000051">
    <property type="protein sequence ID" value="KAF5904835.1"/>
    <property type="molecule type" value="Genomic_DNA"/>
</dbReference>
<gene>
    <name evidence="2" type="ORF">DAT39_005455</name>
</gene>
<accession>A0A8J4UV83</accession>
<organism evidence="2 3">
    <name type="scientific">Clarias magur</name>
    <name type="common">Asian catfish</name>
    <name type="synonym">Macropteronotus magur</name>
    <dbReference type="NCBI Taxonomy" id="1594786"/>
    <lineage>
        <taxon>Eukaryota</taxon>
        <taxon>Metazoa</taxon>
        <taxon>Chordata</taxon>
        <taxon>Craniata</taxon>
        <taxon>Vertebrata</taxon>
        <taxon>Euteleostomi</taxon>
        <taxon>Actinopterygii</taxon>
        <taxon>Neopterygii</taxon>
        <taxon>Teleostei</taxon>
        <taxon>Ostariophysi</taxon>
        <taxon>Siluriformes</taxon>
        <taxon>Clariidae</taxon>
        <taxon>Clarias</taxon>
    </lineage>
</organism>
<sequence length="185" mass="21333">MPETDSSAFFEAFREKQIVQDEQNQRSSESKILKQAELQKLGLESEPQEHFEMSQEKLLTGEEIQKQSEPKKQPTATESLELCYYCIKSHSMAEHNTGQMELESKALMPPYGGDRLSYQQDPRPHFGVARSSRSTAFPLWDSEEHREMKREADEADTNSISNCPRCHLGLCLDTLRWHVVNKKTL</sequence>
<reference evidence="2" key="1">
    <citation type="submission" date="2020-07" db="EMBL/GenBank/DDBJ databases">
        <title>Clarias magur genome sequencing, assembly and annotation.</title>
        <authorList>
            <person name="Kushwaha B."/>
            <person name="Kumar R."/>
            <person name="Das P."/>
            <person name="Joshi C.G."/>
            <person name="Kumar D."/>
            <person name="Nagpure N.S."/>
            <person name="Pandey M."/>
            <person name="Agarwal S."/>
            <person name="Srivastava S."/>
            <person name="Singh M."/>
            <person name="Sahoo L."/>
            <person name="Jayasankar P."/>
            <person name="Meher P.K."/>
            <person name="Koringa P.G."/>
            <person name="Iquebal M.A."/>
            <person name="Das S.P."/>
            <person name="Bit A."/>
            <person name="Patnaik S."/>
            <person name="Patel N."/>
            <person name="Shah T.M."/>
            <person name="Hinsu A."/>
            <person name="Jena J.K."/>
        </authorList>
    </citation>
    <scope>NUCLEOTIDE SEQUENCE</scope>
    <source>
        <strain evidence="2">CIFAMagur01</strain>
        <tissue evidence="2">Testis</tissue>
    </source>
</reference>
<name>A0A8J4UV83_CLAMG</name>
<evidence type="ECO:0000256" key="1">
    <source>
        <dbReference type="SAM" id="MobiDB-lite"/>
    </source>
</evidence>
<protein>
    <submittedName>
        <fullName evidence="2">Neurosecretory protein VGF-like</fullName>
    </submittedName>
</protein>
<keyword evidence="3" id="KW-1185">Reference proteome</keyword>
<dbReference type="Proteomes" id="UP000727407">
    <property type="component" value="Unassembled WGS sequence"/>
</dbReference>
<evidence type="ECO:0000313" key="2">
    <source>
        <dbReference type="EMBL" id="KAF5904835.1"/>
    </source>
</evidence>
<feature type="compositionally biased region" description="Basic and acidic residues" evidence="1">
    <location>
        <begin position="47"/>
        <end position="72"/>
    </location>
</feature>
<comment type="caution">
    <text evidence="2">The sequence shown here is derived from an EMBL/GenBank/DDBJ whole genome shotgun (WGS) entry which is preliminary data.</text>
</comment>